<comment type="caution">
    <text evidence="3">The sequence shown here is derived from an EMBL/GenBank/DDBJ whole genome shotgun (WGS) entry which is preliminary data.</text>
</comment>
<evidence type="ECO:0000313" key="3">
    <source>
        <dbReference type="EMBL" id="GGL38935.1"/>
    </source>
</evidence>
<dbReference type="Proteomes" id="UP000638263">
    <property type="component" value="Unassembled WGS sequence"/>
</dbReference>
<organism evidence="3 4">
    <name type="scientific">Nocardia jinanensis</name>
    <dbReference type="NCBI Taxonomy" id="382504"/>
    <lineage>
        <taxon>Bacteria</taxon>
        <taxon>Bacillati</taxon>
        <taxon>Actinomycetota</taxon>
        <taxon>Actinomycetes</taxon>
        <taxon>Mycobacteriales</taxon>
        <taxon>Nocardiaceae</taxon>
        <taxon>Nocardia</taxon>
    </lineage>
</organism>
<dbReference type="RefSeq" id="WP_063000013.1">
    <property type="nucleotide sequence ID" value="NZ_BMMH01000022.1"/>
</dbReference>
<evidence type="ECO:0000259" key="2">
    <source>
        <dbReference type="Pfam" id="PF26059"/>
    </source>
</evidence>
<reference evidence="3" key="1">
    <citation type="journal article" date="2014" name="Int. J. Syst. Evol. Microbiol.">
        <title>Complete genome sequence of Corynebacterium casei LMG S-19264T (=DSM 44701T), isolated from a smear-ripened cheese.</title>
        <authorList>
            <consortium name="US DOE Joint Genome Institute (JGI-PGF)"/>
            <person name="Walter F."/>
            <person name="Albersmeier A."/>
            <person name="Kalinowski J."/>
            <person name="Ruckert C."/>
        </authorList>
    </citation>
    <scope>NUCLEOTIDE SEQUENCE</scope>
    <source>
        <strain evidence="3">CGMCC 4.3508</strain>
    </source>
</reference>
<feature type="chain" id="PRO_5039216921" description="DUF8020 domain-containing protein" evidence="1">
    <location>
        <begin position="22"/>
        <end position="217"/>
    </location>
</feature>
<feature type="domain" description="DUF8020" evidence="2">
    <location>
        <begin position="33"/>
        <end position="101"/>
    </location>
</feature>
<dbReference type="AlphaFoldDB" id="A0A917VWX0"/>
<name>A0A917VWX0_9NOCA</name>
<evidence type="ECO:0000256" key="1">
    <source>
        <dbReference type="SAM" id="SignalP"/>
    </source>
</evidence>
<accession>A0A917VWX0</accession>
<dbReference type="Pfam" id="PF26059">
    <property type="entry name" value="DUF8020"/>
    <property type="match status" value="1"/>
</dbReference>
<protein>
    <recommendedName>
        <fullName evidence="2">DUF8020 domain-containing protein</fullName>
    </recommendedName>
</protein>
<dbReference type="EMBL" id="BMMH01000022">
    <property type="protein sequence ID" value="GGL38935.1"/>
    <property type="molecule type" value="Genomic_DNA"/>
</dbReference>
<feature type="signal peptide" evidence="1">
    <location>
        <begin position="1"/>
        <end position="21"/>
    </location>
</feature>
<sequence length="217" mass="21755">MMIRKIVAAVVPLLATTTVGAAVVHAEPATPEIGYRAELIGNRVVTTLTNGTFEIDGEAVEILDNSGTTVVSLPLAVREGATEYPLPHAVRDEGRVLELTAIKDVAAARPAAQPVASPQENYAAQNNFASQFGLATAIGGFIGTALGAVVGLAAGLGTGGVFAPATVITGAAIGGIIGTIVVGGPTLIIAGVDLVNTLAAAPGTTQWAPRQQVQSTN</sequence>
<keyword evidence="1" id="KW-0732">Signal</keyword>
<evidence type="ECO:0000313" key="4">
    <source>
        <dbReference type="Proteomes" id="UP000638263"/>
    </source>
</evidence>
<reference evidence="3" key="2">
    <citation type="submission" date="2020-09" db="EMBL/GenBank/DDBJ databases">
        <authorList>
            <person name="Sun Q."/>
            <person name="Zhou Y."/>
        </authorList>
    </citation>
    <scope>NUCLEOTIDE SEQUENCE</scope>
    <source>
        <strain evidence="3">CGMCC 4.3508</strain>
    </source>
</reference>
<keyword evidence="4" id="KW-1185">Reference proteome</keyword>
<gene>
    <name evidence="3" type="ORF">GCM10011588_61930</name>
</gene>
<proteinExistence type="predicted"/>
<dbReference type="InterPro" id="IPR058333">
    <property type="entry name" value="DUF8020"/>
</dbReference>